<dbReference type="Proteomes" id="UP000270094">
    <property type="component" value="Unassembled WGS sequence"/>
</dbReference>
<evidence type="ECO:0000256" key="1">
    <source>
        <dbReference type="SAM" id="MobiDB-lite"/>
    </source>
</evidence>
<evidence type="ECO:0000313" key="2">
    <source>
        <dbReference type="EMBL" id="VDM69653.1"/>
    </source>
</evidence>
<dbReference type="AlphaFoldDB" id="A0A3P7IPC5"/>
<organism evidence="2 3">
    <name type="scientific">Strongylus vulgaris</name>
    <name type="common">Blood worm</name>
    <dbReference type="NCBI Taxonomy" id="40348"/>
    <lineage>
        <taxon>Eukaryota</taxon>
        <taxon>Metazoa</taxon>
        <taxon>Ecdysozoa</taxon>
        <taxon>Nematoda</taxon>
        <taxon>Chromadorea</taxon>
        <taxon>Rhabditida</taxon>
        <taxon>Rhabditina</taxon>
        <taxon>Rhabditomorpha</taxon>
        <taxon>Strongyloidea</taxon>
        <taxon>Strongylidae</taxon>
        <taxon>Strongylus</taxon>
    </lineage>
</organism>
<accession>A0A3P7IPC5</accession>
<feature type="region of interest" description="Disordered" evidence="1">
    <location>
        <begin position="26"/>
        <end position="102"/>
    </location>
</feature>
<feature type="compositionally biased region" description="Basic and acidic residues" evidence="1">
    <location>
        <begin position="26"/>
        <end position="73"/>
    </location>
</feature>
<reference evidence="2 3" key="1">
    <citation type="submission" date="2018-11" db="EMBL/GenBank/DDBJ databases">
        <authorList>
            <consortium name="Pathogen Informatics"/>
        </authorList>
    </citation>
    <scope>NUCLEOTIDE SEQUENCE [LARGE SCALE GENOMIC DNA]</scope>
</reference>
<sequence length="102" mass="11810">MPSANGALSKLLCSCYHPKQDARLTENETADRYEVTEKDHSDHEEPKEKPRRESTAKVENRDNEDEKRSEKVKNKTNAMEQEVTTPIDEEIAEDQVCNRSIY</sequence>
<gene>
    <name evidence="2" type="ORF">SVUK_LOCUS4651</name>
</gene>
<protein>
    <submittedName>
        <fullName evidence="2">Uncharacterized protein</fullName>
    </submittedName>
</protein>
<dbReference type="OrthoDB" id="10601637at2759"/>
<proteinExistence type="predicted"/>
<name>A0A3P7IPC5_STRVU</name>
<dbReference type="EMBL" id="UYYB01013003">
    <property type="protein sequence ID" value="VDM69653.1"/>
    <property type="molecule type" value="Genomic_DNA"/>
</dbReference>
<keyword evidence="3" id="KW-1185">Reference proteome</keyword>
<feature type="compositionally biased region" description="Polar residues" evidence="1">
    <location>
        <begin position="75"/>
        <end position="84"/>
    </location>
</feature>
<evidence type="ECO:0000313" key="3">
    <source>
        <dbReference type="Proteomes" id="UP000270094"/>
    </source>
</evidence>